<evidence type="ECO:0000256" key="1">
    <source>
        <dbReference type="SAM" id="SignalP"/>
    </source>
</evidence>
<feature type="chain" id="PRO_5035316587" evidence="1">
    <location>
        <begin position="25"/>
        <end position="117"/>
    </location>
</feature>
<evidence type="ECO:0000313" key="2">
    <source>
        <dbReference type="EMBL" id="KAG8038525.1"/>
    </source>
</evidence>
<keyword evidence="3" id="KW-1185">Reference proteome</keyword>
<dbReference type="EMBL" id="JAAOIC020000043">
    <property type="protein sequence ID" value="KAG8038525.1"/>
    <property type="molecule type" value="Genomic_DNA"/>
</dbReference>
<dbReference type="InterPro" id="IPR006170">
    <property type="entry name" value="PBP/GOBP"/>
</dbReference>
<organism evidence="2 3">
    <name type="scientific">Cotesia typhae</name>
    <dbReference type="NCBI Taxonomy" id="2053667"/>
    <lineage>
        <taxon>Eukaryota</taxon>
        <taxon>Metazoa</taxon>
        <taxon>Ecdysozoa</taxon>
        <taxon>Arthropoda</taxon>
        <taxon>Hexapoda</taxon>
        <taxon>Insecta</taxon>
        <taxon>Pterygota</taxon>
        <taxon>Neoptera</taxon>
        <taxon>Endopterygota</taxon>
        <taxon>Hymenoptera</taxon>
        <taxon>Apocrita</taxon>
        <taxon>Ichneumonoidea</taxon>
        <taxon>Braconidae</taxon>
        <taxon>Microgastrinae</taxon>
        <taxon>Cotesia</taxon>
    </lineage>
</organism>
<dbReference type="GO" id="GO:0005549">
    <property type="term" value="F:odorant binding"/>
    <property type="evidence" value="ECO:0007669"/>
    <property type="project" value="InterPro"/>
</dbReference>
<dbReference type="Pfam" id="PF01395">
    <property type="entry name" value="PBP_GOBP"/>
    <property type="match status" value="1"/>
</dbReference>
<dbReference type="AlphaFoldDB" id="A0A8J5QPR9"/>
<sequence length="117" mass="13086">MRVATGVLIAFVLAVGLLGGNVEARNLDIVKRCASETQLSEIPIKDIFSHGQEPNKNIKCFIACMAREDDVIVHGKFNKDKIFSAIPDDFPNRDKVVEMLAKCSDQSKFYHNYLNIS</sequence>
<proteinExistence type="predicted"/>
<protein>
    <submittedName>
        <fullName evidence="2">Uncharacterized protein</fullName>
    </submittedName>
</protein>
<reference evidence="2" key="1">
    <citation type="submission" date="2020-03" db="EMBL/GenBank/DDBJ databases">
        <authorList>
            <person name="Chebbi M.A."/>
            <person name="Drezen J.M."/>
        </authorList>
    </citation>
    <scope>NUCLEOTIDE SEQUENCE</scope>
    <source>
        <tissue evidence="2">Whole body</tissue>
    </source>
</reference>
<dbReference type="Proteomes" id="UP000729913">
    <property type="component" value="Unassembled WGS sequence"/>
</dbReference>
<reference evidence="2" key="2">
    <citation type="submission" date="2021-04" db="EMBL/GenBank/DDBJ databases">
        <title>Genome-wide patterns of bracovirus chromosomal integration into multiple host tissues during parasitism.</title>
        <authorList>
            <person name="Chebbi M.A.C."/>
        </authorList>
    </citation>
    <scope>NUCLEOTIDE SEQUENCE</scope>
    <source>
        <tissue evidence="2">Whole body</tissue>
    </source>
</reference>
<accession>A0A8J5QPR9</accession>
<feature type="signal peptide" evidence="1">
    <location>
        <begin position="1"/>
        <end position="24"/>
    </location>
</feature>
<dbReference type="OrthoDB" id="7665616at2759"/>
<name>A0A8J5QPR9_9HYME</name>
<dbReference type="CDD" id="cd23992">
    <property type="entry name" value="PBP_GOBP"/>
    <property type="match status" value="1"/>
</dbReference>
<keyword evidence="1" id="KW-0732">Signal</keyword>
<comment type="caution">
    <text evidence="2">The sequence shown here is derived from an EMBL/GenBank/DDBJ whole genome shotgun (WGS) entry which is preliminary data.</text>
</comment>
<evidence type="ECO:0000313" key="3">
    <source>
        <dbReference type="Proteomes" id="UP000729913"/>
    </source>
</evidence>
<gene>
    <name evidence="2" type="ORF">G9C98_006221</name>
</gene>